<feature type="domain" description="Peptidase M13 N-terminal" evidence="11">
    <location>
        <begin position="112"/>
        <end position="544"/>
    </location>
</feature>
<keyword evidence="3" id="KW-0645">Protease</keyword>
<feature type="compositionally biased region" description="Basic and acidic residues" evidence="8">
    <location>
        <begin position="40"/>
        <end position="49"/>
    </location>
</feature>
<feature type="domain" description="Peptidase M13 C-terminal" evidence="10">
    <location>
        <begin position="1337"/>
        <end position="1513"/>
    </location>
</feature>
<feature type="domain" description="Peptidase M13 C-terminal" evidence="10">
    <location>
        <begin position="607"/>
        <end position="814"/>
    </location>
</feature>
<evidence type="ECO:0000256" key="9">
    <source>
        <dbReference type="SAM" id="Phobius"/>
    </source>
</evidence>
<dbReference type="InterPro" id="IPR000718">
    <property type="entry name" value="Peptidase_M13"/>
</dbReference>
<comment type="cofactor">
    <cofactor evidence="1">
        <name>Zn(2+)</name>
        <dbReference type="ChEBI" id="CHEBI:29105"/>
    </cofactor>
</comment>
<feature type="domain" description="Peptidase M13 C-terminal" evidence="10">
    <location>
        <begin position="2063"/>
        <end position="2258"/>
    </location>
</feature>
<evidence type="ECO:0000256" key="5">
    <source>
        <dbReference type="ARBA" id="ARBA00022801"/>
    </source>
</evidence>
<feature type="domain" description="Peptidase M13 N-terminal" evidence="11">
    <location>
        <begin position="1571"/>
        <end position="1999"/>
    </location>
</feature>
<dbReference type="InterPro" id="IPR018497">
    <property type="entry name" value="Peptidase_M13_C"/>
</dbReference>
<dbReference type="PRINTS" id="PR00786">
    <property type="entry name" value="NEPRILYSIN"/>
</dbReference>
<feature type="compositionally biased region" description="Basic and acidic residues" evidence="8">
    <location>
        <begin position="67"/>
        <end position="76"/>
    </location>
</feature>
<evidence type="ECO:0000313" key="13">
    <source>
        <dbReference type="Proteomes" id="UP000095284"/>
    </source>
</evidence>
<feature type="domain" description="Peptidase M13 N-terminal" evidence="11">
    <location>
        <begin position="866"/>
        <end position="1266"/>
    </location>
</feature>
<dbReference type="InterPro" id="IPR024079">
    <property type="entry name" value="MetalloPept_cat_dom_sf"/>
</dbReference>
<organism evidence="13 15">
    <name type="scientific">Bursaphelenchus xylophilus</name>
    <name type="common">Pinewood nematode worm</name>
    <name type="synonym">Aphelenchoides xylophilus</name>
    <dbReference type="NCBI Taxonomy" id="6326"/>
    <lineage>
        <taxon>Eukaryota</taxon>
        <taxon>Metazoa</taxon>
        <taxon>Ecdysozoa</taxon>
        <taxon>Nematoda</taxon>
        <taxon>Chromadorea</taxon>
        <taxon>Rhabditida</taxon>
        <taxon>Tylenchina</taxon>
        <taxon>Tylenchomorpha</taxon>
        <taxon>Aphelenchoidea</taxon>
        <taxon>Aphelenchoididae</taxon>
        <taxon>Bursaphelenchus</taxon>
    </lineage>
</organism>
<dbReference type="EMBL" id="CAJFCV020000002">
    <property type="protein sequence ID" value="CAG9092262.1"/>
    <property type="molecule type" value="Genomic_DNA"/>
</dbReference>
<evidence type="ECO:0000313" key="12">
    <source>
        <dbReference type="EMBL" id="CAD5213279.1"/>
    </source>
</evidence>
<evidence type="ECO:0000313" key="14">
    <source>
        <dbReference type="Proteomes" id="UP000659654"/>
    </source>
</evidence>
<keyword evidence="9" id="KW-0812">Transmembrane</keyword>
<feature type="domain" description="Peptidase M13 N-terminal" evidence="11">
    <location>
        <begin position="2312"/>
        <end position="2718"/>
    </location>
</feature>
<dbReference type="GO" id="GO:0016485">
    <property type="term" value="P:protein processing"/>
    <property type="evidence" value="ECO:0007669"/>
    <property type="project" value="TreeGrafter"/>
</dbReference>
<feature type="domain" description="Peptidase M13 C-terminal" evidence="10">
    <location>
        <begin position="2786"/>
        <end position="2994"/>
    </location>
</feature>
<evidence type="ECO:0000259" key="11">
    <source>
        <dbReference type="Pfam" id="PF05649"/>
    </source>
</evidence>
<dbReference type="Gene3D" id="1.10.1380.10">
    <property type="entry name" value="Neutral endopeptidase , domain2"/>
    <property type="match status" value="5"/>
</dbReference>
<dbReference type="WBParaSite" id="BXY_0590200.1">
    <property type="protein sequence ID" value="BXY_0590200.1"/>
    <property type="gene ID" value="BXY_0590200"/>
</dbReference>
<dbReference type="GO" id="GO:0046872">
    <property type="term" value="F:metal ion binding"/>
    <property type="evidence" value="ECO:0007669"/>
    <property type="project" value="UniProtKB-KW"/>
</dbReference>
<evidence type="ECO:0000256" key="4">
    <source>
        <dbReference type="ARBA" id="ARBA00022723"/>
    </source>
</evidence>
<keyword evidence="14" id="KW-1185">Reference proteome</keyword>
<evidence type="ECO:0000256" key="1">
    <source>
        <dbReference type="ARBA" id="ARBA00001947"/>
    </source>
</evidence>
<feature type="transmembrane region" description="Helical" evidence="9">
    <location>
        <begin position="12"/>
        <end position="33"/>
    </location>
</feature>
<dbReference type="eggNOG" id="KOG3624">
    <property type="taxonomic scope" value="Eukaryota"/>
</dbReference>
<evidence type="ECO:0000256" key="7">
    <source>
        <dbReference type="ARBA" id="ARBA00023049"/>
    </source>
</evidence>
<reference evidence="15" key="1">
    <citation type="submission" date="2016-11" db="UniProtKB">
        <authorList>
            <consortium name="WormBaseParasite"/>
        </authorList>
    </citation>
    <scope>IDENTIFICATION</scope>
</reference>
<reference evidence="12" key="2">
    <citation type="submission" date="2020-09" db="EMBL/GenBank/DDBJ databases">
        <authorList>
            <person name="Kikuchi T."/>
        </authorList>
    </citation>
    <scope>NUCLEOTIDE SEQUENCE</scope>
    <source>
        <strain evidence="12">Ka4C1</strain>
    </source>
</reference>
<evidence type="ECO:0000313" key="15">
    <source>
        <dbReference type="WBParaSite" id="BXY_0590200.1"/>
    </source>
</evidence>
<keyword evidence="5" id="KW-0378">Hydrolase</keyword>
<dbReference type="CDD" id="cd08662">
    <property type="entry name" value="M13"/>
    <property type="match status" value="3"/>
</dbReference>
<evidence type="ECO:0000256" key="8">
    <source>
        <dbReference type="SAM" id="MobiDB-lite"/>
    </source>
</evidence>
<keyword evidence="6" id="KW-0862">Zinc</keyword>
<dbReference type="GO" id="GO:0005886">
    <property type="term" value="C:plasma membrane"/>
    <property type="evidence" value="ECO:0007669"/>
    <property type="project" value="TreeGrafter"/>
</dbReference>
<dbReference type="Proteomes" id="UP000659654">
    <property type="component" value="Unassembled WGS sequence"/>
</dbReference>
<evidence type="ECO:0000256" key="6">
    <source>
        <dbReference type="ARBA" id="ARBA00022833"/>
    </source>
</evidence>
<dbReference type="Proteomes" id="UP000582659">
    <property type="component" value="Unassembled WGS sequence"/>
</dbReference>
<dbReference type="Gene3D" id="3.40.390.10">
    <property type="entry name" value="Collagenase (Catalytic Domain)"/>
    <property type="match status" value="5"/>
</dbReference>
<dbReference type="SMR" id="A0A1I7RYT4"/>
<accession>A0A1I7RYT4</accession>
<dbReference type="OrthoDB" id="6475849at2759"/>
<dbReference type="PANTHER" id="PTHR11733">
    <property type="entry name" value="ZINC METALLOPROTEASE FAMILY M13 NEPRILYSIN-RELATED"/>
    <property type="match status" value="1"/>
</dbReference>
<feature type="domain" description="Peptidase M13 C-terminal" evidence="10">
    <location>
        <begin position="3511"/>
        <end position="3725"/>
    </location>
</feature>
<dbReference type="PROSITE" id="PS51885">
    <property type="entry name" value="NEPRILYSIN"/>
    <property type="match status" value="3"/>
</dbReference>
<dbReference type="InterPro" id="IPR008753">
    <property type="entry name" value="Peptidase_M13_N"/>
</dbReference>
<dbReference type="PANTHER" id="PTHR11733:SF240">
    <property type="entry name" value="GH14155P-RELATED"/>
    <property type="match status" value="1"/>
</dbReference>
<dbReference type="Pfam" id="PF01431">
    <property type="entry name" value="Peptidase_M13"/>
    <property type="match status" value="5"/>
</dbReference>
<protein>
    <submittedName>
        <fullName evidence="12">(pine wood nematode) hypothetical protein</fullName>
    </submittedName>
</protein>
<dbReference type="Proteomes" id="UP000095284">
    <property type="component" value="Unplaced"/>
</dbReference>
<dbReference type="InterPro" id="IPR042089">
    <property type="entry name" value="Peptidase_M13_dom_2"/>
</dbReference>
<keyword evidence="7" id="KW-0482">Metalloprotease</keyword>
<evidence type="ECO:0000259" key="10">
    <source>
        <dbReference type="Pfam" id="PF01431"/>
    </source>
</evidence>
<dbReference type="SUPFAM" id="SSF55486">
    <property type="entry name" value="Metalloproteases ('zincins'), catalytic domain"/>
    <property type="match status" value="5"/>
</dbReference>
<keyword evidence="9" id="KW-0472">Membrane</keyword>
<gene>
    <name evidence="12" type="ORF">BXYJ_LOCUS2950</name>
</gene>
<proteinExistence type="inferred from homology"/>
<sequence length="3733" mass="423508">MAASNIEKIKAAALGAILIVAIALLALSIVTLVNVNSHNDKDHSDKDDGNNNASTPPPNNDKSTTTKPDDTNDDMHIPSPNIVDSVSQPDLYEAYNDFATDLKTLVNFTYDPCNNFFEYVCANSGADMSFDIAQRSSNKNFLKGLKRGNSNKYAVKAREAFDFCVKAQNDKKLIHQDGAVITELLKFAENELEIQFPGWEGTTFEKPNPQVLARIIGGITGKFGLKTFVDIDVDTNWPEPTPRPRHHQPAYRLFFDQINTYYPETFYSKIWDQVKPKYVEKIKNLVNQAAALYGKTVKNETLDKDIDEVVEFEKHLALEINTDKNTRRNFSRSYNLNVLGESKSYYIDLAEFTKAATEEATPTEVQKILRNPNYVAINMEPEVFEKMTTYYKDTVNPRALFNYVYYRLFLEHEKYFPELPKTTFVEELLAKTSGFHLGTERDVSRRSPIPYQRAFDKDDDGKIEEVCVKQVLKWMPEATSRIFIDAVYTDQKGKENMKKEVTQLVSNVLAGFQAQLDQLNWMSTETKQSAYNKIKYLTRNIAYPEWIDDDPKLNEYYESLRFEINDGTKYHDLDVAFRKFLQTKQWSDLLRKTADRQHFGRSAVIVNAWYQPELNSITMPFGILQRPFYDPKYPASLNYGGIGVVAGHELTHGFDDHGVQWDGTGRLSTWMDPESRSKFDKMAQCVIDEYDGFRPLENLHVDGKATQGENIADNGGIRAAYNAFQAHLEMNGQDPRLPGDFHAFSHEQLFFIAFARTWCEATPKDDALQRQLLVDPHSPSKYRVFGTVQNFPAFRSAFNCPVGARYAPKDHCKVWASAVKPVRGVPVPPKIEPELKIDPPAPNNTEQFKFIAKGLAENLNLDNAACDDFHNYACGGQSAFNPLETSRKSVEDSVLAVLYDPRVEAPLRFSRRFFISCKDTKPENGTLFKTVFDEFQTIIGTEFPPLNNSSKGVHLSPETLAKALFYLSTSHDINVLYNIDVAPNTGRFGGSYKLRLSAPDTVFKNVVYKGKHSAAEYSKKLAENLFSSKLLVVYPELVNTKDTVISEIEKALNIETYVSRSFKQNNGRRSETQKERTLTTLFQQPYGRQFGFQEYIKNIRSTLVDDSNKFNDNIRIIVENEGAWAQDQELLAEIFADDGKRRELVTHLYVRLLLKYQHTIPGSNLDLPPGIADALSSTPYPPIQEDADRICADIFHQTLPDIYAFAAFKKIYEKPARLEKAQKKVGQIVESVALSFEGLFSGLSWMPVTTRKNLVRKVKGVARNIGVGKSASSERELQALYAKFTTEPKNIIEWSKELAKYRRKKRFGRLQFRSRDRTLFNSIYNREVVSEISADRELNAINIPLEYMQAPYFDDNNPAVWTFGTLGLAVARAFGHLFDQKGLEFNEDGELFKLTDSASENRIQKDFEDLLTAFSNEKVVVKALENSLIADNTAILLAKRSLEKWIDNHGSSGALPDEYLTQFTNPQLFYYIASQGFCKKREENEYQFNNAWYLRKILGNSKEFGGSFSCSQTPEKTFSLWESPEEGIVGVPKLPKQAPNLNIPEREQRRNPIYEECARQIADSIDLTQNPCENFYEYACGSFTETDIFSRAVDDIRRKIEGVVLRPIQNDDGKAVQLQKLYVQKCIESYNSTERQQDTTIVYGLVSDFRFYSKLPFPLADEETEFEWPSAPQLGKAIGYLNGRHGNEVLLKLAEAPNFLHTDKGWTFTVGPGRPILENYIKKNEREDGVNLVIERLTSYLEFPPNSTTDPEAIRDAANAIYDLEKNIYDALKTLPPPNGDQTDLRKGVEEVKLRDLKSDLIDFKSVIEGVLVDHQALVSRYTDKRLGLLKETNQGLETLLTTLAGLKARIPAKDILNYIYFAAINTDGGAYIPKSNAAPLQMMSASINPTAAFFTSYSRPEIPLDPKKVEAANGIYDGLCVTLSRIEFPEVNNYWIKTMLGVDFKDYYKTVQEDGATLIDSVLLGYESLLAQADWVTSESLKGAKSKFSQVAKVVGVPKVSESQEELDKRYARLNLYAFQSYDSIKFAVNQFRRSLRLDALSDTYVHREALSNFFTSAIPAYQVTSNSLDLPLGALRPPVHDHFWPDPVNYGALGSLVGQGVSTALGTMGRQLDGVGSLKSWMDQKTIEGYNKLRACIQNQYGDFCEMRNGNSECMDTSNHSTETYIGDAGGLQAAYRAYRNAVGVKGPKLGLPGDIIGQFTSDQLFFLSFAKTFCSADRPLDKKYRVVGALQNFPAFKDAFNCKTGAKYAPTEHCYVWTSEVKPSLAVPTTTTTVPPLNIPAAQEAPNDDSNYAEVSQLLLQSLDVESSPCNDFYGYVCKNIVGNDETEEQLATRAAAETVRRTLRDGKIEIPRKEIITQYYESCLALRNGERANVKASLDGLFAKFKEETGADFPIFSDDPQLDEKFVEKSIAVLSTQHHLPSLIHFKIEPNLETTEFAYPSHLLQLDDDVLIFPREWYAAESASLLKRHITGQIVDVLRKYVEVGEKDPIEYEAEAERIYHLEYVLASFIQKDTSRFNLKQRQHIVNVTTLSQTYANIDWIVLLDKLLESAPSAVRSKFLQVEKKEGEADRTVLNKEYKLSVSNPNGLRRILNVWNEEGVDVSKDELANYFYFRILWNNRDVLNGRGSAELSSSLKGSELVSLTCALDTRTVGPLHTKAYFESSNVVFDDIHEKISQVANNIINSFAVHIRQAGWISEASKTSAIDKIKNVKIQAIGDLESLQDDALKSYYSEFNETAQSPLFVLKKIAFNQFKAGKTFEKLLKDSVRSEFAGTGTEARPIYDRFTNTLTIPAASVVSPFFEPKYPNFVNYGSVGVRIAHVLAHSLDELGIQLDASGHYSDWFAEKTTEFRRIKDCLEKQYEKFCPLEHTNYPDKCLGSHQLIDENIADNVAVHVAYTAYELAKDNKGADPRFIHLLLGQFSPDQTFFLGYARQYCEGRKADSLVLGDLSVGKIPAEFRVRGALQNYRAFKSAFNCPARSNYTSEKPCEVFTGAGAVQVKSSSLNIRDKKQIDRTYPEPQWEAFKTAAEFFNYSMDLTADPCNDFFKYACGNYKKPKSFTVLREKNFHNQAKAIKNINVENQSSTALKKLRQYYDQCVVAYQDFPGKIENGTQALRALQALRTAFGGDSVKPTMFYKTADKSQTSKLEQAIAYLQVHEGVQTLVTETIEVDGEHGAARPGTKPKMLYLDEPTLVMSKGYYQGQTWTAERVKYEERLLRVLKNFLVVYKNTDSTADADETRLKEYITKFAELEEKLAKAPYATDETTRRTYTCEKRKLSDAATQFPSFKTSDYVKELIRLSKTSPLQVNDDYEIAFKWTTTFKKLWEDVGSNSLADQDTLINYLYMRLLLANDAWIPSEPKKATEDVEQTCGQKTQFQMMYANGRAFADYMFPTAEKKKFAWEQLKKMVDAIRYQFQGMLDELRWIDSSSREFLNGKVRELQINLLYPEFSLKNDELDKYYASFEVGSDYFESTKRLTLDLKHHEYNYLTEEGKNYRDDFIQWPGTVNAWYEPFYNSLTLPEGIVQPPFYHAYFPTSVNYGGLGVVTGHELSHAFDDEGIQWDGIGRRNLTGLSENVRRNFTDMAQCIVDQYGSFQPLDPAKYTPSRLNGENTQGENIADNGGIHAAYRAYKNHINLNGQEPQLPHPILSQLTHDQLFFLGFAQVWCQADAKPEELHKQILTDPHSPSIYRVMGTVQNYPAFREAFNCPANAQYTPNKHCSVWVPDGDLV</sequence>
<feature type="region of interest" description="Disordered" evidence="8">
    <location>
        <begin position="40"/>
        <end position="85"/>
    </location>
</feature>
<dbReference type="Pfam" id="PF05649">
    <property type="entry name" value="Peptidase_M13_N"/>
    <property type="match status" value="5"/>
</dbReference>
<comment type="similarity">
    <text evidence="2">Belongs to the peptidase M13 family.</text>
</comment>
<keyword evidence="4" id="KW-0479">Metal-binding</keyword>
<evidence type="ECO:0000256" key="2">
    <source>
        <dbReference type="ARBA" id="ARBA00007357"/>
    </source>
</evidence>
<name>A0A1I7RYT4_BURXY</name>
<feature type="domain" description="Peptidase M13 N-terminal" evidence="11">
    <location>
        <begin position="3045"/>
        <end position="3451"/>
    </location>
</feature>
<keyword evidence="9" id="KW-1133">Transmembrane helix</keyword>
<dbReference type="EMBL" id="CAJFDI010000002">
    <property type="protein sequence ID" value="CAD5213279.1"/>
    <property type="molecule type" value="Genomic_DNA"/>
</dbReference>
<dbReference type="GO" id="GO:0004222">
    <property type="term" value="F:metalloendopeptidase activity"/>
    <property type="evidence" value="ECO:0007669"/>
    <property type="project" value="InterPro"/>
</dbReference>
<evidence type="ECO:0000256" key="3">
    <source>
        <dbReference type="ARBA" id="ARBA00022670"/>
    </source>
</evidence>